<keyword evidence="2" id="KW-0012">Acyltransferase</keyword>
<reference evidence="2 4" key="1">
    <citation type="journal article" date="2004" name="Appl. Environ. Microbiol.">
        <title>Mineralization of individual congeners of linear alkylbenzenesulfonate by defined pairs of heterotrophic bacteria.</title>
        <authorList>
            <person name="Schleheck D."/>
            <person name="Knepper T.P."/>
            <person name="Fischer K."/>
            <person name="Cook A.M."/>
        </authorList>
    </citation>
    <scope>NUCLEOTIDE SEQUENCE [LARGE SCALE GENOMIC DNA]</scope>
    <source>
        <strain evidence="4">DSM 14576 / KF-1</strain>
        <strain evidence="2">KF-1</strain>
    </source>
</reference>
<comment type="caution">
    <text evidence="2">The sequence shown here is derived from an EMBL/GenBank/DDBJ whole genome shotgun (WGS) entry which is preliminary data.</text>
</comment>
<dbReference type="PROSITE" id="PS51257">
    <property type="entry name" value="PROKAR_LIPOPROTEIN"/>
    <property type="match status" value="1"/>
</dbReference>
<accession>B7X104</accession>
<evidence type="ECO:0000313" key="4">
    <source>
        <dbReference type="Proteomes" id="UP000003039"/>
    </source>
</evidence>
<dbReference type="eggNOG" id="ENOG5032XW4">
    <property type="taxonomic scope" value="Bacteria"/>
</dbReference>
<evidence type="ECO:0000313" key="3">
    <source>
        <dbReference type="EMBL" id="EED68398.1"/>
    </source>
</evidence>
<evidence type="ECO:0000313" key="2">
    <source>
        <dbReference type="EMBL" id="EED68335.1"/>
    </source>
</evidence>
<organism evidence="2 4">
    <name type="scientific">Comamonas testosteroni (strain DSM 14576 / KF-1)</name>
    <name type="common">Pseudomonas testosteroni</name>
    <dbReference type="NCBI Taxonomy" id="399795"/>
    <lineage>
        <taxon>Bacteria</taxon>
        <taxon>Pseudomonadati</taxon>
        <taxon>Pseudomonadota</taxon>
        <taxon>Betaproteobacteria</taxon>
        <taxon>Burkholderiales</taxon>
        <taxon>Comamonadaceae</taxon>
        <taxon>Comamonas</taxon>
    </lineage>
</organism>
<name>B7X104_COMTK</name>
<dbReference type="AlphaFoldDB" id="B7X104"/>
<dbReference type="EMBL" id="AAUJ02000001">
    <property type="protein sequence ID" value="EED68335.1"/>
    <property type="molecule type" value="Genomic_DNA"/>
</dbReference>
<sequence precursor="true">MKKLLAILFVAALTGCAAPPPLNFSVPEVGVSKAKIDAEVKTVTVTLARPEEAKGEMPMGIESVTNFWKESLQEAIDRMAIFKDDSANKVSIQVKILAFETPGAGASMTSKSIARYEILNRSNGSIIFTQDISAEGTVPWDHAFMGITRARESVNRAAQNNIKLFLQGLETVDVNKPMFPVASK</sequence>
<dbReference type="OrthoDB" id="8750598at2"/>
<keyword evidence="2" id="KW-0808">Transferase</keyword>
<protein>
    <submittedName>
        <fullName evidence="2">UDP-N-acetylglucosamine acyltransferase</fullName>
    </submittedName>
</protein>
<reference evidence="2" key="2">
    <citation type="submission" date="2009-01" db="EMBL/GenBank/DDBJ databases">
        <authorList>
            <consortium name="US DOE Joint Genome Institute (JGI-PGF)"/>
            <person name="Lucas S."/>
            <person name="Copeland A."/>
            <person name="Lapidus A."/>
            <person name="Glavina del Rio T."/>
            <person name="Dalin E."/>
            <person name="Tice H."/>
            <person name="Bruce D."/>
            <person name="Goodwin L."/>
            <person name="Pitluck S."/>
            <person name="LaButti K.M."/>
            <person name="Lowry S."/>
            <person name="Sun H."/>
            <person name="Larimer F."/>
            <person name="Land M.L."/>
            <person name="Hauser L."/>
            <person name="Kjelleberg S."/>
            <person name="Cook A."/>
            <person name="Knepper T.P."/>
            <person name="Fischer K."/>
            <person name="Schleheck D."/>
            <person name="Richardson P."/>
        </authorList>
    </citation>
    <scope>NUCLEOTIDE SEQUENCE</scope>
    <source>
        <strain evidence="2">KF-1</strain>
    </source>
</reference>
<dbReference type="GO" id="GO:0016746">
    <property type="term" value="F:acyltransferase activity"/>
    <property type="evidence" value="ECO:0007669"/>
    <property type="project" value="UniProtKB-KW"/>
</dbReference>
<feature type="chain" id="PRO_5010492834" evidence="1">
    <location>
        <begin position="18"/>
        <end position="184"/>
    </location>
</feature>
<dbReference type="EMBL" id="AAUJ02000001">
    <property type="protein sequence ID" value="EED68398.1"/>
    <property type="molecule type" value="Genomic_DNA"/>
</dbReference>
<dbReference type="Proteomes" id="UP000003039">
    <property type="component" value="Unassembled WGS sequence"/>
</dbReference>
<evidence type="ECO:0000256" key="1">
    <source>
        <dbReference type="SAM" id="SignalP"/>
    </source>
</evidence>
<keyword evidence="1" id="KW-0732">Signal</keyword>
<feature type="signal peptide" evidence="1">
    <location>
        <begin position="1"/>
        <end position="17"/>
    </location>
</feature>
<dbReference type="RefSeq" id="WP_003056716.1">
    <property type="nucleotide sequence ID" value="NZ_AAUJ02000001.1"/>
</dbReference>
<proteinExistence type="predicted"/>
<gene>
    <name evidence="2" type="ORF">CtesDRAFT_PD3282</name>
    <name evidence="3" type="ORF">CtesDRAFT_PD3345</name>
</gene>